<evidence type="ECO:0000313" key="2">
    <source>
        <dbReference type="Proteomes" id="UP000578352"/>
    </source>
</evidence>
<dbReference type="RefSeq" id="WP_179608712.1">
    <property type="nucleotide sequence ID" value="NZ_BAABEH010000001.1"/>
</dbReference>
<reference evidence="1 2" key="1">
    <citation type="submission" date="2020-07" db="EMBL/GenBank/DDBJ databases">
        <title>Sequencing the genomes of 1000 actinobacteria strains.</title>
        <authorList>
            <person name="Klenk H.-P."/>
        </authorList>
    </citation>
    <scope>NUCLEOTIDE SEQUENCE [LARGE SCALE GENOMIC DNA]</scope>
    <source>
        <strain evidence="1 2">DSM 15165</strain>
    </source>
</reference>
<dbReference type="EMBL" id="JACCFL010000001">
    <property type="protein sequence ID" value="NYJ25789.1"/>
    <property type="molecule type" value="Genomic_DNA"/>
</dbReference>
<dbReference type="Proteomes" id="UP000578352">
    <property type="component" value="Unassembled WGS sequence"/>
</dbReference>
<name>A0A853D034_9MICO</name>
<dbReference type="AlphaFoldDB" id="A0A853D034"/>
<evidence type="ECO:0000313" key="1">
    <source>
        <dbReference type="EMBL" id="NYJ25789.1"/>
    </source>
</evidence>
<dbReference type="InterPro" id="IPR008799">
    <property type="entry name" value="Pseudomon_AvrD"/>
</dbReference>
<sequence>MTTDALESRLGPARERYFGDGFRQTEQWLEDVVVEQSDGGVLVEASVRLRQWRREGVARVAHLGTIDAIAVAASLGSIALIASGCAAAGGEVPVSGVTVRAGGRPELAQTGISATARLARPASTASAEVICRIGTLKVSVSFMLPARPVSSPVLSGVVDPDALLGPRADRYFADGYRHRRLMADSLVVSEGTAACTFLADPPEADLGIVECLALTSQLAQVALYSAANVAREGTGNLWMRMCEFTATNRETRGGHAQLTVFRTKRMMVGSADVVSSHVRIDAFPGWTGTAALAFEVLH</sequence>
<gene>
    <name evidence="1" type="ORF">HNR13_004076</name>
</gene>
<comment type="caution">
    <text evidence="1">The sequence shown here is derived from an EMBL/GenBank/DDBJ whole genome shotgun (WGS) entry which is preliminary data.</text>
</comment>
<accession>A0A853D034</accession>
<organism evidence="1 2">
    <name type="scientific">Leifsonia shinshuensis</name>
    <dbReference type="NCBI Taxonomy" id="150026"/>
    <lineage>
        <taxon>Bacteria</taxon>
        <taxon>Bacillati</taxon>
        <taxon>Actinomycetota</taxon>
        <taxon>Actinomycetes</taxon>
        <taxon>Micrococcales</taxon>
        <taxon>Microbacteriaceae</taxon>
        <taxon>Leifsonia</taxon>
    </lineage>
</organism>
<dbReference type="Pfam" id="PF05655">
    <property type="entry name" value="AvrD"/>
    <property type="match status" value="1"/>
</dbReference>
<proteinExistence type="predicted"/>
<protein>
    <recommendedName>
        <fullName evidence="3">Thioesterase family protein</fullName>
    </recommendedName>
</protein>
<evidence type="ECO:0008006" key="3">
    <source>
        <dbReference type="Google" id="ProtNLM"/>
    </source>
</evidence>